<sequence>MEAVCLRWLKKPKVLRCISLASFVVGLICYTLSSTFNHSLGNWTWWKMLLYIVISFIIYLAVLFAPARSSSISFRLEVHLAFLVLILTSVYSFLLENVVKGKPDVYSLISCAAFAIMSLGLSNLTQFGFQIDLLHFFCELLIIQLLMMKWWSGFVGAGFSYCLLQLRFYTSNREVDPVRVSSVSHVINMPQEGGTDNVTQSISHPQDDVNLVMDDPPSEITRHPIKNPINLNFERADSISTGKTSSTRADSISTLKPSSTRADSISTGKTSSTRADSVSTGKTSSTRTDSTRLEPTRGDLRRITSAKFRREPNDLPRNPFSRAEIREPRAKTIFGDNIQEPSAKTTFRHKMRPPDSSAKYKNF</sequence>
<dbReference type="AlphaFoldDB" id="V7CV69"/>
<protein>
    <submittedName>
        <fullName evidence="3">Uncharacterized protein</fullName>
    </submittedName>
</protein>
<evidence type="ECO:0000256" key="2">
    <source>
        <dbReference type="SAM" id="Phobius"/>
    </source>
</evidence>
<feature type="transmembrane region" description="Helical" evidence="2">
    <location>
        <begin position="14"/>
        <end position="33"/>
    </location>
</feature>
<evidence type="ECO:0000313" key="4">
    <source>
        <dbReference type="Proteomes" id="UP000000226"/>
    </source>
</evidence>
<evidence type="ECO:0000313" key="3">
    <source>
        <dbReference type="EMBL" id="ESW34077.1"/>
    </source>
</evidence>
<feature type="region of interest" description="Disordered" evidence="1">
    <location>
        <begin position="236"/>
        <end position="363"/>
    </location>
</feature>
<keyword evidence="2" id="KW-0472">Membrane</keyword>
<feature type="transmembrane region" description="Helical" evidence="2">
    <location>
        <begin position="76"/>
        <end position="94"/>
    </location>
</feature>
<feature type="transmembrane region" description="Helical" evidence="2">
    <location>
        <begin position="106"/>
        <end position="124"/>
    </location>
</feature>
<dbReference type="EMBL" id="CM002288">
    <property type="protein sequence ID" value="ESW34077.1"/>
    <property type="molecule type" value="Genomic_DNA"/>
</dbReference>
<dbReference type="OrthoDB" id="1427840at2759"/>
<dbReference type="Gramene" id="ESW34077">
    <property type="protein sequence ID" value="ESW34077"/>
    <property type="gene ID" value="PHAVU_001G122400g"/>
</dbReference>
<feature type="transmembrane region" description="Helical" evidence="2">
    <location>
        <begin position="136"/>
        <end position="161"/>
    </location>
</feature>
<organism evidence="3 4">
    <name type="scientific">Phaseolus vulgaris</name>
    <name type="common">Kidney bean</name>
    <name type="synonym">French bean</name>
    <dbReference type="NCBI Taxonomy" id="3885"/>
    <lineage>
        <taxon>Eukaryota</taxon>
        <taxon>Viridiplantae</taxon>
        <taxon>Streptophyta</taxon>
        <taxon>Embryophyta</taxon>
        <taxon>Tracheophyta</taxon>
        <taxon>Spermatophyta</taxon>
        <taxon>Magnoliopsida</taxon>
        <taxon>eudicotyledons</taxon>
        <taxon>Gunneridae</taxon>
        <taxon>Pentapetalae</taxon>
        <taxon>rosids</taxon>
        <taxon>fabids</taxon>
        <taxon>Fabales</taxon>
        <taxon>Fabaceae</taxon>
        <taxon>Papilionoideae</taxon>
        <taxon>50 kb inversion clade</taxon>
        <taxon>NPAAA clade</taxon>
        <taxon>indigoferoid/millettioid clade</taxon>
        <taxon>Phaseoleae</taxon>
        <taxon>Phaseolus</taxon>
    </lineage>
</organism>
<keyword evidence="2" id="KW-0812">Transmembrane</keyword>
<proteinExistence type="predicted"/>
<feature type="compositionally biased region" description="Basic and acidic residues" evidence="1">
    <location>
        <begin position="289"/>
        <end position="314"/>
    </location>
</feature>
<evidence type="ECO:0000256" key="1">
    <source>
        <dbReference type="SAM" id="MobiDB-lite"/>
    </source>
</evidence>
<name>V7CV69_PHAVU</name>
<feature type="transmembrane region" description="Helical" evidence="2">
    <location>
        <begin position="45"/>
        <end position="64"/>
    </location>
</feature>
<keyword evidence="2" id="KW-1133">Transmembrane helix</keyword>
<keyword evidence="4" id="KW-1185">Reference proteome</keyword>
<gene>
    <name evidence="3" type="ORF">PHAVU_001G122400g</name>
</gene>
<reference evidence="4" key="1">
    <citation type="journal article" date="2014" name="Nat. Genet.">
        <title>A reference genome for common bean and genome-wide analysis of dual domestications.</title>
        <authorList>
            <person name="Schmutz J."/>
            <person name="McClean P.E."/>
            <person name="Mamidi S."/>
            <person name="Wu G.A."/>
            <person name="Cannon S.B."/>
            <person name="Grimwood J."/>
            <person name="Jenkins J."/>
            <person name="Shu S."/>
            <person name="Song Q."/>
            <person name="Chavarro C."/>
            <person name="Torres-Torres M."/>
            <person name="Geffroy V."/>
            <person name="Moghaddam S.M."/>
            <person name="Gao D."/>
            <person name="Abernathy B."/>
            <person name="Barry K."/>
            <person name="Blair M."/>
            <person name="Brick M.A."/>
            <person name="Chovatia M."/>
            <person name="Gepts P."/>
            <person name="Goodstein D.M."/>
            <person name="Gonzales M."/>
            <person name="Hellsten U."/>
            <person name="Hyten D.L."/>
            <person name="Jia G."/>
            <person name="Kelly J.D."/>
            <person name="Kudrna D."/>
            <person name="Lee R."/>
            <person name="Richard M.M."/>
            <person name="Miklas P.N."/>
            <person name="Osorno J.M."/>
            <person name="Rodrigues J."/>
            <person name="Thareau V."/>
            <person name="Urrea C.A."/>
            <person name="Wang M."/>
            <person name="Yu Y."/>
            <person name="Zhang M."/>
            <person name="Wing R.A."/>
            <person name="Cregan P.B."/>
            <person name="Rokhsar D.S."/>
            <person name="Jackson S.A."/>
        </authorList>
    </citation>
    <scope>NUCLEOTIDE SEQUENCE [LARGE SCALE GENOMIC DNA]</scope>
    <source>
        <strain evidence="4">cv. G19833</strain>
    </source>
</reference>
<dbReference type="STRING" id="3885.V7CV69"/>
<dbReference type="Proteomes" id="UP000000226">
    <property type="component" value="Chromosome 1"/>
</dbReference>
<feature type="compositionally biased region" description="Polar residues" evidence="1">
    <location>
        <begin position="238"/>
        <end position="288"/>
    </location>
</feature>
<accession>V7CV69</accession>